<evidence type="ECO:0000256" key="4">
    <source>
        <dbReference type="ARBA" id="ARBA00023027"/>
    </source>
</evidence>
<dbReference type="SUPFAM" id="SSF51730">
    <property type="entry name" value="FAD-linked oxidoreductase"/>
    <property type="match status" value="1"/>
</dbReference>
<dbReference type="PROSITE" id="PS00687">
    <property type="entry name" value="ALDEHYDE_DEHYDR_GLU"/>
    <property type="match status" value="1"/>
</dbReference>
<dbReference type="InterPro" id="IPR029510">
    <property type="entry name" value="Ald_DH_CS_GLU"/>
</dbReference>
<dbReference type="RefSeq" id="WP_121899750.1">
    <property type="nucleotide sequence ID" value="NZ_REFW01000001.1"/>
</dbReference>
<dbReference type="InterPro" id="IPR016162">
    <property type="entry name" value="Ald_DH_N"/>
</dbReference>
<dbReference type="Pfam" id="PF00171">
    <property type="entry name" value="Aldedh"/>
    <property type="match status" value="1"/>
</dbReference>
<evidence type="ECO:0000256" key="7">
    <source>
        <dbReference type="PROSITE-ProRule" id="PRU10007"/>
    </source>
</evidence>
<comment type="caution">
    <text evidence="12">The sequence shown here is derived from an EMBL/GenBank/DDBJ whole genome shotgun (WGS) entry which is preliminary data.</text>
</comment>
<evidence type="ECO:0000256" key="2">
    <source>
        <dbReference type="ARBA" id="ARBA00012884"/>
    </source>
</evidence>
<feature type="domain" description="Proline dehydrogenase" evidence="11">
    <location>
        <begin position="135"/>
        <end position="426"/>
    </location>
</feature>
<dbReference type="GO" id="GO:0010133">
    <property type="term" value="P:L-proline catabolic process to L-glutamate"/>
    <property type="evidence" value="ECO:0007669"/>
    <property type="project" value="InterPro"/>
</dbReference>
<dbReference type="AlphaFoldDB" id="A0A3M0G8H1"/>
<comment type="similarity">
    <text evidence="8">Belongs to the aldehyde dehydrogenase family.</text>
</comment>
<dbReference type="Proteomes" id="UP000275256">
    <property type="component" value="Unassembled WGS sequence"/>
</dbReference>
<dbReference type="InterPro" id="IPR029041">
    <property type="entry name" value="FAD-linked_oxidoreductase-like"/>
</dbReference>
<keyword evidence="4" id="KW-0520">NAD</keyword>
<dbReference type="EC" id="1.2.1.88" evidence="2"/>
<dbReference type="InterPro" id="IPR016163">
    <property type="entry name" value="Ald_DH_C"/>
</dbReference>
<dbReference type="GO" id="GO:0009898">
    <property type="term" value="C:cytoplasmic side of plasma membrane"/>
    <property type="evidence" value="ECO:0007669"/>
    <property type="project" value="TreeGrafter"/>
</dbReference>
<dbReference type="Gene3D" id="3.40.309.10">
    <property type="entry name" value="Aldehyde Dehydrogenase, Chain A, domain 2"/>
    <property type="match status" value="1"/>
</dbReference>
<dbReference type="SUPFAM" id="SSF53720">
    <property type="entry name" value="ALDH-like"/>
    <property type="match status" value="1"/>
</dbReference>
<name>A0A3M0G8H1_9ACTN</name>
<dbReference type="Pfam" id="PF01619">
    <property type="entry name" value="Pro_dh"/>
    <property type="match status" value="1"/>
</dbReference>
<dbReference type="PANTHER" id="PTHR42862:SF1">
    <property type="entry name" value="DELTA-1-PYRROLINE-5-CARBOXYLATE DEHYDROGENASE 2, ISOFORM A-RELATED"/>
    <property type="match status" value="1"/>
</dbReference>
<proteinExistence type="inferred from homology"/>
<reference evidence="12 13" key="1">
    <citation type="submission" date="2018-10" db="EMBL/GenBank/DDBJ databases">
        <title>Tessaracoccus antarcticuss sp. nov., isolated from sediment.</title>
        <authorList>
            <person name="Zhou L.Y."/>
            <person name="Du Z.J."/>
        </authorList>
    </citation>
    <scope>NUCLEOTIDE SEQUENCE [LARGE SCALE GENOMIC DNA]</scope>
    <source>
        <strain evidence="12 13">JDX10</strain>
    </source>
</reference>
<evidence type="ECO:0000256" key="3">
    <source>
        <dbReference type="ARBA" id="ARBA00023002"/>
    </source>
</evidence>
<dbReference type="InterPro" id="IPR016160">
    <property type="entry name" value="Ald_DH_CS_CYS"/>
</dbReference>
<dbReference type="InterPro" id="IPR016161">
    <property type="entry name" value="Ald_DH/histidinol_DH"/>
</dbReference>
<dbReference type="InterPro" id="IPR050485">
    <property type="entry name" value="Proline_metab_enzyme"/>
</dbReference>
<gene>
    <name evidence="12" type="ORF">EAX62_00550</name>
</gene>
<comment type="pathway">
    <text evidence="1">Amino-acid degradation; L-proline degradation into L-glutamate; L-glutamate from L-proline: step 2/2.</text>
</comment>
<dbReference type="GO" id="GO:0003842">
    <property type="term" value="F:L-glutamate gamma-semialdehyde dehydrogenase activity"/>
    <property type="evidence" value="ECO:0007669"/>
    <property type="project" value="UniProtKB-EC"/>
</dbReference>
<evidence type="ECO:0000259" key="11">
    <source>
        <dbReference type="Pfam" id="PF01619"/>
    </source>
</evidence>
<dbReference type="Gene3D" id="3.20.20.220">
    <property type="match status" value="1"/>
</dbReference>
<organism evidence="12 13">
    <name type="scientific">Tessaracoccus antarcticus</name>
    <dbReference type="NCBI Taxonomy" id="2479848"/>
    <lineage>
        <taxon>Bacteria</taxon>
        <taxon>Bacillati</taxon>
        <taxon>Actinomycetota</taxon>
        <taxon>Actinomycetes</taxon>
        <taxon>Propionibacteriales</taxon>
        <taxon>Propionibacteriaceae</taxon>
        <taxon>Tessaracoccus</taxon>
    </lineage>
</organism>
<dbReference type="GO" id="GO:0004657">
    <property type="term" value="F:proline dehydrogenase activity"/>
    <property type="evidence" value="ECO:0007669"/>
    <property type="project" value="InterPro"/>
</dbReference>
<dbReference type="GO" id="GO:0003700">
    <property type="term" value="F:DNA-binding transcription factor activity"/>
    <property type="evidence" value="ECO:0007669"/>
    <property type="project" value="InterPro"/>
</dbReference>
<dbReference type="PIRSF" id="PIRSF000197">
    <property type="entry name" value="Bifunct_PutA"/>
    <property type="match status" value="1"/>
</dbReference>
<comment type="catalytic activity">
    <reaction evidence="5">
        <text>L-glutamate 5-semialdehyde + NAD(+) + H2O = L-glutamate + NADH + 2 H(+)</text>
        <dbReference type="Rhea" id="RHEA:30235"/>
        <dbReference type="ChEBI" id="CHEBI:15377"/>
        <dbReference type="ChEBI" id="CHEBI:15378"/>
        <dbReference type="ChEBI" id="CHEBI:29985"/>
        <dbReference type="ChEBI" id="CHEBI:57540"/>
        <dbReference type="ChEBI" id="CHEBI:57945"/>
        <dbReference type="ChEBI" id="CHEBI:58066"/>
        <dbReference type="EC" id="1.2.1.88"/>
    </reaction>
</comment>
<evidence type="ECO:0000259" key="10">
    <source>
        <dbReference type="Pfam" id="PF00171"/>
    </source>
</evidence>
<feature type="domain" description="Aldehyde dehydrogenase" evidence="10">
    <location>
        <begin position="503"/>
        <end position="928"/>
    </location>
</feature>
<dbReference type="PROSITE" id="PS00070">
    <property type="entry name" value="ALDEHYDE_DEHYDR_CYS"/>
    <property type="match status" value="1"/>
</dbReference>
<evidence type="ECO:0000313" key="13">
    <source>
        <dbReference type="Proteomes" id="UP000275256"/>
    </source>
</evidence>
<feature type="region of interest" description="Disordered" evidence="9">
    <location>
        <begin position="454"/>
        <end position="482"/>
    </location>
</feature>
<dbReference type="Gene3D" id="3.40.605.10">
    <property type="entry name" value="Aldehyde Dehydrogenase, Chain A, domain 1"/>
    <property type="match status" value="1"/>
</dbReference>
<evidence type="ECO:0000313" key="12">
    <source>
        <dbReference type="EMBL" id="RMB61204.1"/>
    </source>
</evidence>
<feature type="active site" evidence="6 7">
    <location>
        <position position="712"/>
    </location>
</feature>
<dbReference type="PANTHER" id="PTHR42862">
    <property type="entry name" value="DELTA-1-PYRROLINE-5-CARBOXYLATE DEHYDROGENASE 1, ISOFORM A-RELATED"/>
    <property type="match status" value="1"/>
</dbReference>
<dbReference type="InterPro" id="IPR025703">
    <property type="entry name" value="Bifunct_PutA"/>
</dbReference>
<evidence type="ECO:0000256" key="9">
    <source>
        <dbReference type="SAM" id="MobiDB-lite"/>
    </source>
</evidence>
<keyword evidence="3 8" id="KW-0560">Oxidoreductase</keyword>
<protein>
    <recommendedName>
        <fullName evidence="2">L-glutamate gamma-semialdehyde dehydrogenase</fullName>
        <ecNumber evidence="2">1.2.1.88</ecNumber>
    </recommendedName>
</protein>
<dbReference type="InterPro" id="IPR015590">
    <property type="entry name" value="Aldehyde_DH_dom"/>
</dbReference>
<evidence type="ECO:0000256" key="8">
    <source>
        <dbReference type="RuleBase" id="RU003345"/>
    </source>
</evidence>
<evidence type="ECO:0000256" key="1">
    <source>
        <dbReference type="ARBA" id="ARBA00004786"/>
    </source>
</evidence>
<feature type="active site" evidence="6">
    <location>
        <position position="746"/>
    </location>
</feature>
<keyword evidence="13" id="KW-1185">Reference proteome</keyword>
<dbReference type="OrthoDB" id="9812625at2"/>
<dbReference type="EMBL" id="REFW01000001">
    <property type="protein sequence ID" value="RMB61204.1"/>
    <property type="molecule type" value="Genomic_DNA"/>
</dbReference>
<evidence type="ECO:0000256" key="6">
    <source>
        <dbReference type="PIRSR" id="PIRSR000197-1"/>
    </source>
</evidence>
<evidence type="ECO:0000256" key="5">
    <source>
        <dbReference type="ARBA" id="ARBA00048142"/>
    </source>
</evidence>
<dbReference type="InterPro" id="IPR002872">
    <property type="entry name" value="Proline_DH_dom"/>
</dbReference>
<sequence>MSQCTHGQAAVAEVVDGAVALALEWRRRAASEETPRERATNGQLAGMLSDDAGLALAVRFVDEVARAEDVHVAAKVLATLRGGASFLGPADRLLLWAGAMVAPLAPQLVVPLARRRLRQMVGHLLVDANDPALARHLARSRADGVTLNVNLLGEAVLGEAEAASRVRRTIDLLQRADVDYVSVKVSSLVSQISPWDTAGTVTRIAEPLRDIYRAAAARSPHGFVNLDMEEYADLDLTLAVFETLLLEPEFLHLEAGIALQAYLPDALGALEQLIDFATRRRDRGGAGIKVRVVKGANLAMESVQAEVHGWATAPYDTKADVDANYLRVVERALRPDATDVIRLGVASHNLFDVAAAHLLAQRRGAGHRLDVEMLQGMSPAQARVVRSDVHTMVLYTPVVAPKDFDVAVSYLVRRLEENAQPQNFLHAMASDEGGSSPAMARQERWFRDSVAAMDATPSRRRRTPGRPAVDDRFANTPDSDPALSETRRWALAAVAARPGEPRTPLASTADIDAVVATARDAAPGWAGRTPCARAAILREGARQMEARRGDLVTAMAAEGGKTIAQSDPEVSEAIDFARFYADAAEDLGPGHAMTDGARFEPAAVTLVTPPWNFPVAIPLGGVLAALASGSCVIIKPAQAVPRCTEIGVEALWAAGVPREVLHVVRTDEHGVGQHLVAHPGVDAVVLTGAVETAELFASWRTGRSSGPRVHAETSGKNALVITPAADIDLAVVDLVASAFGHAGQKCSAASLGILVGSVGRSRRFRRQLVDAVRSLRVGWPEDPGATMGPVIEPPEGKLLRALTTLDGEERWLVEPHQLDGSGRLWSPGLKEGVAPGSFFHHTEVFGPVLGLMHASTLDEAITWQNATRFGLTGGLHSLDPDDIRTWTSRVEVGNAYINRGTTGAMVRRQPFGGWKDSSVGPGAKAGGPNYVASLGGWAPDGLPRLRRRPLPRITALSRSLAPLVRTPSEKEWFDAALESDAHAWETEFGHARDDSGLVSEQNEFRYCPVPQLVLHCEDGTRFVELARVLAAASLAGTPVLLSLGSAVAAELDALLGSSGPGRALADALAVQRVVPDGRMEDWVQHSTPGTRVRGLGDATGLYDALSGSGVDVSAGPVLATGRRELLTVLREQSVSRTLHRFGHVPPELRR</sequence>
<accession>A0A3M0G8H1</accession>